<dbReference type="PROSITE" id="PS01230">
    <property type="entry name" value="TRMA_1"/>
    <property type="match status" value="1"/>
</dbReference>
<feature type="active site" evidence="11">
    <location>
        <position position="428"/>
    </location>
</feature>
<feature type="binding site" evidence="9 10">
    <location>
        <position position="355"/>
    </location>
    <ligand>
        <name>S-adenosyl-L-methionine</name>
        <dbReference type="ChEBI" id="CHEBI:59789"/>
    </ligand>
</feature>
<dbReference type="CDD" id="cd02440">
    <property type="entry name" value="AdoMet_MTases"/>
    <property type="match status" value="1"/>
</dbReference>
<organism evidence="13 14">
    <name type="scientific">Moraxella oculi</name>
    <dbReference type="NCBI Taxonomy" id="2940516"/>
    <lineage>
        <taxon>Bacteria</taxon>
        <taxon>Pseudomonadati</taxon>
        <taxon>Pseudomonadota</taxon>
        <taxon>Gammaproteobacteria</taxon>
        <taxon>Moraxellales</taxon>
        <taxon>Moraxellaceae</taxon>
        <taxon>Moraxella</taxon>
    </lineage>
</organism>
<feature type="binding site" evidence="9">
    <location>
        <position position="382"/>
    </location>
    <ligand>
        <name>S-adenosyl-L-methionine</name>
        <dbReference type="ChEBI" id="CHEBI:59789"/>
    </ligand>
</feature>
<keyword evidence="6 9" id="KW-0479">Metal-binding</keyword>
<dbReference type="Pfam" id="PF05958">
    <property type="entry name" value="tRNA_U5-meth_tr"/>
    <property type="match status" value="1"/>
</dbReference>
<evidence type="ECO:0000256" key="9">
    <source>
        <dbReference type="HAMAP-Rule" id="MF_01010"/>
    </source>
</evidence>
<dbReference type="EMBL" id="JBJJXE010000012">
    <property type="protein sequence ID" value="MFL1732811.1"/>
    <property type="molecule type" value="Genomic_DNA"/>
</dbReference>
<dbReference type="InterPro" id="IPR001566">
    <property type="entry name" value="23S_rRNA_MeTrfase_RlmD"/>
</dbReference>
<comment type="catalytic activity">
    <reaction evidence="9">
        <text>uridine(1939) in 23S rRNA + S-adenosyl-L-methionine = 5-methyluridine(1939) in 23S rRNA + S-adenosyl-L-homocysteine + H(+)</text>
        <dbReference type="Rhea" id="RHEA:42908"/>
        <dbReference type="Rhea" id="RHEA-COMP:10278"/>
        <dbReference type="Rhea" id="RHEA-COMP:10279"/>
        <dbReference type="ChEBI" id="CHEBI:15378"/>
        <dbReference type="ChEBI" id="CHEBI:57856"/>
        <dbReference type="ChEBI" id="CHEBI:59789"/>
        <dbReference type="ChEBI" id="CHEBI:65315"/>
        <dbReference type="ChEBI" id="CHEBI:74447"/>
        <dbReference type="EC" id="2.1.1.190"/>
    </reaction>
</comment>
<feature type="binding site" evidence="9">
    <location>
        <position position="336"/>
    </location>
    <ligand>
        <name>S-adenosyl-L-methionine</name>
        <dbReference type="ChEBI" id="CHEBI:59789"/>
    </ligand>
</feature>
<dbReference type="PANTHER" id="PTHR11061">
    <property type="entry name" value="RNA M5U METHYLTRANSFERASE"/>
    <property type="match status" value="1"/>
</dbReference>
<feature type="active site" description="Nucleophile" evidence="9 10">
    <location>
        <position position="428"/>
    </location>
</feature>
<evidence type="ECO:0000256" key="2">
    <source>
        <dbReference type="ARBA" id="ARBA00022552"/>
    </source>
</evidence>
<proteinExistence type="inferred from homology"/>
<keyword evidence="3 9" id="KW-0489">Methyltransferase</keyword>
<evidence type="ECO:0000256" key="8">
    <source>
        <dbReference type="ARBA" id="ARBA00023014"/>
    </source>
</evidence>
<dbReference type="InterPro" id="IPR030390">
    <property type="entry name" value="MeTrfase_TrmA_AS"/>
</dbReference>
<feature type="region of interest" description="Disordered" evidence="12">
    <location>
        <begin position="1"/>
        <end position="21"/>
    </location>
</feature>
<dbReference type="HAMAP" id="MF_01010">
    <property type="entry name" value="23SrRNA_methyltr_RlmD"/>
    <property type="match status" value="1"/>
</dbReference>
<dbReference type="GO" id="GO:0008168">
    <property type="term" value="F:methyltransferase activity"/>
    <property type="evidence" value="ECO:0007669"/>
    <property type="project" value="UniProtKB-KW"/>
</dbReference>
<dbReference type="NCBIfam" id="TIGR00479">
    <property type="entry name" value="rumA"/>
    <property type="match status" value="1"/>
</dbReference>
<feature type="binding site" evidence="9 10">
    <location>
        <position position="402"/>
    </location>
    <ligand>
        <name>S-adenosyl-L-methionine</name>
        <dbReference type="ChEBI" id="CHEBI:59789"/>
    </ligand>
</feature>
<evidence type="ECO:0000256" key="4">
    <source>
        <dbReference type="ARBA" id="ARBA00022679"/>
    </source>
</evidence>
<dbReference type="Gene3D" id="3.40.50.150">
    <property type="entry name" value="Vaccinia Virus protein VP39"/>
    <property type="match status" value="1"/>
</dbReference>
<feature type="binding site" evidence="9 10">
    <location>
        <position position="331"/>
    </location>
    <ligand>
        <name>S-adenosyl-L-methionine</name>
        <dbReference type="ChEBI" id="CHEBI:59789"/>
    </ligand>
</feature>
<comment type="function">
    <text evidence="9">Catalyzes the formation of 5-methyl-uridine at position 1939 (m5U1939) in 23S rRNA.</text>
</comment>
<dbReference type="Proteomes" id="UP001624684">
    <property type="component" value="Unassembled WGS sequence"/>
</dbReference>
<dbReference type="SUPFAM" id="SSF50249">
    <property type="entry name" value="Nucleic acid-binding proteins"/>
    <property type="match status" value="1"/>
</dbReference>
<feature type="binding site" evidence="9">
    <location>
        <position position="95"/>
    </location>
    <ligand>
        <name>[4Fe-4S] cluster</name>
        <dbReference type="ChEBI" id="CHEBI:49883"/>
    </ligand>
</feature>
<feature type="binding site" evidence="9">
    <location>
        <position position="101"/>
    </location>
    <ligand>
        <name>[4Fe-4S] cluster</name>
        <dbReference type="ChEBI" id="CHEBI:49883"/>
    </ligand>
</feature>
<dbReference type="Gene3D" id="2.40.50.1070">
    <property type="match status" value="1"/>
</dbReference>
<feature type="binding site" evidence="9">
    <location>
        <position position="104"/>
    </location>
    <ligand>
        <name>[4Fe-4S] cluster</name>
        <dbReference type="ChEBI" id="CHEBI:49883"/>
    </ligand>
</feature>
<keyword evidence="2 9" id="KW-0698">rRNA processing</keyword>
<protein>
    <recommendedName>
        <fullName evidence="9">23S rRNA (uracil(1939)-C(5))-methyltransferase RlmD</fullName>
        <ecNumber evidence="9">2.1.1.190</ecNumber>
    </recommendedName>
    <alternativeName>
        <fullName evidence="9">23S rRNA(m5U1939)-methyltransferase</fullName>
    </alternativeName>
</protein>
<dbReference type="PROSITE" id="PS51687">
    <property type="entry name" value="SAM_MT_RNA_M5U"/>
    <property type="match status" value="1"/>
</dbReference>
<keyword evidence="8 9" id="KW-0411">Iron-sulfur</keyword>
<gene>
    <name evidence="9 13" type="primary">rlmD</name>
    <name evidence="13" type="ORF">ACJHVH_07380</name>
</gene>
<dbReference type="InterPro" id="IPR012340">
    <property type="entry name" value="NA-bd_OB-fold"/>
</dbReference>
<evidence type="ECO:0000256" key="7">
    <source>
        <dbReference type="ARBA" id="ARBA00023004"/>
    </source>
</evidence>
<keyword evidence="4 9" id="KW-0808">Transferase</keyword>
<accession>A0ABW8U6Z2</accession>
<evidence type="ECO:0000256" key="11">
    <source>
        <dbReference type="PROSITE-ProRule" id="PRU10015"/>
    </source>
</evidence>
<comment type="similarity">
    <text evidence="9">Belongs to the class I-like SAM-binding methyltransferase superfamily. RNA M5U methyltransferase family. RlmD subfamily.</text>
</comment>
<dbReference type="PANTHER" id="PTHR11061:SF49">
    <property type="entry name" value="23S RRNA (URACIL(1939)-C(5))-METHYLTRANSFERASE RLMD"/>
    <property type="match status" value="1"/>
</dbReference>
<dbReference type="InterPro" id="IPR010280">
    <property type="entry name" value="U5_MeTrfase_fam"/>
</dbReference>
<dbReference type="NCBIfam" id="NF009639">
    <property type="entry name" value="PRK13168.1"/>
    <property type="match status" value="1"/>
</dbReference>
<evidence type="ECO:0000256" key="12">
    <source>
        <dbReference type="SAM" id="MobiDB-lite"/>
    </source>
</evidence>
<feature type="binding site" evidence="9">
    <location>
        <position position="182"/>
    </location>
    <ligand>
        <name>[4Fe-4S] cluster</name>
        <dbReference type="ChEBI" id="CHEBI:49883"/>
    </ligand>
</feature>
<keyword evidence="7 9" id="KW-0408">Iron</keyword>
<keyword evidence="1 9" id="KW-0004">4Fe-4S</keyword>
<name>A0ABW8U6Z2_9GAMM</name>
<evidence type="ECO:0000313" key="14">
    <source>
        <dbReference type="Proteomes" id="UP001624684"/>
    </source>
</evidence>
<keyword evidence="5 9" id="KW-0949">S-adenosyl-L-methionine</keyword>
<dbReference type="RefSeq" id="WP_249099526.1">
    <property type="nucleotide sequence ID" value="NZ_JAMBAQ010000006.1"/>
</dbReference>
<dbReference type="Gene3D" id="2.40.50.140">
    <property type="entry name" value="Nucleic acid-binding proteins"/>
    <property type="match status" value="1"/>
</dbReference>
<feature type="binding site" evidence="9 10">
    <location>
        <position position="302"/>
    </location>
    <ligand>
        <name>S-adenosyl-L-methionine</name>
        <dbReference type="ChEBI" id="CHEBI:59789"/>
    </ligand>
</feature>
<evidence type="ECO:0000313" key="13">
    <source>
        <dbReference type="EMBL" id="MFL1732811.1"/>
    </source>
</evidence>
<dbReference type="SUPFAM" id="SSF53335">
    <property type="entry name" value="S-adenosyl-L-methionine-dependent methyltransferases"/>
    <property type="match status" value="1"/>
</dbReference>
<comment type="caution">
    <text evidence="13">The sequence shown here is derived from an EMBL/GenBank/DDBJ whole genome shotgun (WGS) entry which is preliminary data.</text>
</comment>
<evidence type="ECO:0000256" key="3">
    <source>
        <dbReference type="ARBA" id="ARBA00022603"/>
    </source>
</evidence>
<evidence type="ECO:0000256" key="10">
    <source>
        <dbReference type="PROSITE-ProRule" id="PRU01024"/>
    </source>
</evidence>
<sequence length="471" mass="52275">MQRNYRKSRQHAKSTMQAPSSATFHITALTHDGRGIATYGKEHAQSDQYGKKAFIDFALPNETVKATINKSKKSFDEGWATHIITASKDRQSPVCQHFGVCGGCSLQHLDTHQQILHKQSILANHLRHHAGAEPSHWLPPVLGDCTGYRTKARLGVRHLKNGTLIMGFRERASNFLTNIDDCPILDCRINQHLQELKDTLITLDGKDSITHLEFATGDASSKVAMVVRHIKPLGKQDLGILTEFCQQIDWQLYLQPKGADSTHRIDGADLPRSQTTPPTGGLFYELPDFNVMLECSPLDFTQINLSINRQMIALACQLLDLQQGECVLDLFCGLGNFSLPMARCVGDSGRIVGVEGSQQMVERATMNAVANGIHHATFYTHDLTQDFSNKPWVGHVDALLIDPPRAGAIDVVRYLGKFNAKRLVYISCDPATLARDSAVIIAQGYRLTHAGVMDMFCHTSHVESIARFEKI</sequence>
<reference evidence="13 14" key="1">
    <citation type="submission" date="2024-11" db="EMBL/GenBank/DDBJ databases">
        <title>First Report of Moraxella oculi in Brazil in an Infectious Bovine Keratoconjunctivitis Outbreak.</title>
        <authorList>
            <person name="Carvalho C.V."/>
            <person name="Domingues R."/>
            <person name="Coutinho C."/>
            <person name="Honorio N.T.B.S."/>
            <person name="Faza D.R.L.R."/>
            <person name="Carvalho W.A."/>
            <person name="Machado A.B.F."/>
            <person name="Martins M.F."/>
            <person name="Gaspar E.B."/>
        </authorList>
    </citation>
    <scope>NUCLEOTIDE SEQUENCE [LARGE SCALE GENOMIC DNA]</scope>
    <source>
        <strain evidence="13 14">2117LE</strain>
    </source>
</reference>
<dbReference type="GO" id="GO:0032259">
    <property type="term" value="P:methylation"/>
    <property type="evidence" value="ECO:0007669"/>
    <property type="project" value="UniProtKB-KW"/>
</dbReference>
<evidence type="ECO:0000256" key="5">
    <source>
        <dbReference type="ARBA" id="ARBA00022691"/>
    </source>
</evidence>
<evidence type="ECO:0000256" key="1">
    <source>
        <dbReference type="ARBA" id="ARBA00022485"/>
    </source>
</evidence>
<dbReference type="InterPro" id="IPR029063">
    <property type="entry name" value="SAM-dependent_MTases_sf"/>
</dbReference>
<keyword evidence="14" id="KW-1185">Reference proteome</keyword>
<dbReference type="EC" id="2.1.1.190" evidence="9"/>
<feature type="compositionally biased region" description="Basic residues" evidence="12">
    <location>
        <begin position="1"/>
        <end position="12"/>
    </location>
</feature>
<evidence type="ECO:0000256" key="6">
    <source>
        <dbReference type="ARBA" id="ARBA00022723"/>
    </source>
</evidence>